<dbReference type="Gene3D" id="1.10.3210.10">
    <property type="entry name" value="Hypothetical protein af1432"/>
    <property type="match status" value="1"/>
</dbReference>
<dbReference type="PANTHER" id="PTHR43155">
    <property type="entry name" value="CYCLIC DI-GMP PHOSPHODIESTERASE PA4108-RELATED"/>
    <property type="match status" value="1"/>
</dbReference>
<sequence length="451" mass="50742">MKKVENFIIYLTSSIRTASYFEKESKTFDSHIQHLWNSINEFFQEQGILKIKISSYYIFVNENRFNISIGIIGAYRMLINELLGRGISGITITQDASVNDVKELIFILGRSRLSSTSYEEIERMIVKRGVKGIEIERKGDEEITTEGAGSLRRAAITGFLNSIFYLKDAMENVRLGRSINVTRARKIIRNFIDMVTQDEFFVIGLTTIKNIGSYTLNHSVNVCVLSIAVGLKLGLDRRDIAELGIAGLFHDIGKVDIPDEIIDKPEPLTEEEFEQIKKHPYLGAERVILLKGMKNIPAFAVRGILEHHIDYNGKGYPEINIDKPSLFARIIRVVDTYDAMTTPRVYQKKPYTPENALKYIVSKKGEIFDPIVVDAFVEMMGIYPPGSVVELDTGEIGIVISPTTVVIIDKQGKEISRTDNIYRIVRTLTPEEAGIDPSAVYFALGTGPEEG</sequence>
<feature type="domain" description="HD-GYP" evidence="2">
    <location>
        <begin position="193"/>
        <end position="392"/>
    </location>
</feature>
<dbReference type="SUPFAM" id="SSF109604">
    <property type="entry name" value="HD-domain/PDEase-like"/>
    <property type="match status" value="1"/>
</dbReference>
<dbReference type="PROSITE" id="PS51831">
    <property type="entry name" value="HD"/>
    <property type="match status" value="1"/>
</dbReference>
<feature type="domain" description="HD" evidence="1">
    <location>
        <begin position="215"/>
        <end position="340"/>
    </location>
</feature>
<proteinExistence type="predicted"/>
<dbReference type="AlphaFoldDB" id="A0A7C0VAN9"/>
<dbReference type="EMBL" id="DQWE01000138">
    <property type="protein sequence ID" value="HDI82733.1"/>
    <property type="molecule type" value="Genomic_DNA"/>
</dbReference>
<organism evidence="3">
    <name type="scientific">candidate division WOR-3 bacterium</name>
    <dbReference type="NCBI Taxonomy" id="2052148"/>
    <lineage>
        <taxon>Bacteria</taxon>
        <taxon>Bacteria division WOR-3</taxon>
    </lineage>
</organism>
<dbReference type="Pfam" id="PF13487">
    <property type="entry name" value="HD_5"/>
    <property type="match status" value="1"/>
</dbReference>
<dbReference type="InterPro" id="IPR037522">
    <property type="entry name" value="HD_GYP_dom"/>
</dbReference>
<dbReference type="CDD" id="cd00077">
    <property type="entry name" value="HDc"/>
    <property type="match status" value="1"/>
</dbReference>
<gene>
    <name evidence="3" type="ORF">ENF18_02940</name>
</gene>
<evidence type="ECO:0000259" key="1">
    <source>
        <dbReference type="PROSITE" id="PS51831"/>
    </source>
</evidence>
<accession>A0A7C0VAN9</accession>
<comment type="caution">
    <text evidence="3">The sequence shown here is derived from an EMBL/GenBank/DDBJ whole genome shotgun (WGS) entry which is preliminary data.</text>
</comment>
<dbReference type="PROSITE" id="PS51832">
    <property type="entry name" value="HD_GYP"/>
    <property type="match status" value="1"/>
</dbReference>
<dbReference type="PANTHER" id="PTHR43155:SF2">
    <property type="entry name" value="CYCLIC DI-GMP PHOSPHODIESTERASE PA4108"/>
    <property type="match status" value="1"/>
</dbReference>
<evidence type="ECO:0000259" key="2">
    <source>
        <dbReference type="PROSITE" id="PS51832"/>
    </source>
</evidence>
<evidence type="ECO:0000313" key="3">
    <source>
        <dbReference type="EMBL" id="HDI82733.1"/>
    </source>
</evidence>
<dbReference type="Proteomes" id="UP000885847">
    <property type="component" value="Unassembled WGS sequence"/>
</dbReference>
<dbReference type="SMART" id="SM00471">
    <property type="entry name" value="HDc"/>
    <property type="match status" value="1"/>
</dbReference>
<reference evidence="3" key="1">
    <citation type="journal article" date="2020" name="mSystems">
        <title>Genome- and Community-Level Interaction Insights into Carbon Utilization and Element Cycling Functions of Hydrothermarchaeota in Hydrothermal Sediment.</title>
        <authorList>
            <person name="Zhou Z."/>
            <person name="Liu Y."/>
            <person name="Xu W."/>
            <person name="Pan J."/>
            <person name="Luo Z.H."/>
            <person name="Li M."/>
        </authorList>
    </citation>
    <scope>NUCLEOTIDE SEQUENCE [LARGE SCALE GENOMIC DNA]</scope>
    <source>
        <strain evidence="3">HyVt-102</strain>
    </source>
</reference>
<protein>
    <submittedName>
        <fullName evidence="3">HD-GYP domain-containing protein</fullName>
    </submittedName>
</protein>
<dbReference type="InterPro" id="IPR003607">
    <property type="entry name" value="HD/PDEase_dom"/>
</dbReference>
<dbReference type="InterPro" id="IPR006674">
    <property type="entry name" value="HD_domain"/>
</dbReference>
<name>A0A7C0VAN9_UNCW3</name>